<sequence>MIVKNDIESEAQLSKKIFDMLKTISFGTITIIVQDGKIIQLEKNEKIRLK</sequence>
<accession>A0A9D1TJH3</accession>
<dbReference type="Proteomes" id="UP000823937">
    <property type="component" value="Unassembled WGS sequence"/>
</dbReference>
<reference evidence="1" key="1">
    <citation type="journal article" date="2021" name="PeerJ">
        <title>Extensive microbial diversity within the chicken gut microbiome revealed by metagenomics and culture.</title>
        <authorList>
            <person name="Gilroy R."/>
            <person name="Ravi A."/>
            <person name="Getino M."/>
            <person name="Pursley I."/>
            <person name="Horton D.L."/>
            <person name="Alikhan N.F."/>
            <person name="Baker D."/>
            <person name="Gharbi K."/>
            <person name="Hall N."/>
            <person name="Watson M."/>
            <person name="Adriaenssens E.M."/>
            <person name="Foster-Nyarko E."/>
            <person name="Jarju S."/>
            <person name="Secka A."/>
            <person name="Antonio M."/>
            <person name="Oren A."/>
            <person name="Chaudhuri R.R."/>
            <person name="La Ragione R."/>
            <person name="Hildebrand F."/>
            <person name="Pallen M.J."/>
        </authorList>
    </citation>
    <scope>NUCLEOTIDE SEQUENCE</scope>
    <source>
        <strain evidence="1">CHK169-2315</strain>
    </source>
</reference>
<evidence type="ECO:0000313" key="2">
    <source>
        <dbReference type="Proteomes" id="UP000823937"/>
    </source>
</evidence>
<name>A0A9D1TJH3_9BACI</name>
<protein>
    <submittedName>
        <fullName evidence="1">YezD family protein</fullName>
    </submittedName>
</protein>
<comment type="caution">
    <text evidence="1">The sequence shown here is derived from an EMBL/GenBank/DDBJ whole genome shotgun (WGS) entry which is preliminary data.</text>
</comment>
<reference evidence="1" key="2">
    <citation type="submission" date="2021-04" db="EMBL/GenBank/DDBJ databases">
        <authorList>
            <person name="Gilroy R."/>
        </authorList>
    </citation>
    <scope>NUCLEOTIDE SEQUENCE</scope>
    <source>
        <strain evidence="1">CHK169-2315</strain>
    </source>
</reference>
<organism evidence="1 2">
    <name type="scientific">Candidatus Pseudogracilibacillus intestinigallinarum</name>
    <dbReference type="NCBI Taxonomy" id="2838742"/>
    <lineage>
        <taxon>Bacteria</taxon>
        <taxon>Bacillati</taxon>
        <taxon>Bacillota</taxon>
        <taxon>Bacilli</taxon>
        <taxon>Bacillales</taxon>
        <taxon>Bacillaceae</taxon>
        <taxon>Pseudogracilibacillus</taxon>
    </lineage>
</organism>
<dbReference type="Pfam" id="PF10055">
    <property type="entry name" value="DUF2292"/>
    <property type="match status" value="1"/>
</dbReference>
<gene>
    <name evidence="1" type="ORF">H9895_03865</name>
</gene>
<dbReference type="EMBL" id="DXHX01000053">
    <property type="protein sequence ID" value="HIV74200.1"/>
    <property type="molecule type" value="Genomic_DNA"/>
</dbReference>
<dbReference type="InterPro" id="IPR018743">
    <property type="entry name" value="DUF2292"/>
</dbReference>
<evidence type="ECO:0000313" key="1">
    <source>
        <dbReference type="EMBL" id="HIV74200.1"/>
    </source>
</evidence>
<dbReference type="AlphaFoldDB" id="A0A9D1TJH3"/>
<proteinExistence type="predicted"/>